<dbReference type="AlphaFoldDB" id="A0AA93BIM0"/>
<evidence type="ECO:0000313" key="1">
    <source>
        <dbReference type="EMBL" id="RGX91568.1"/>
    </source>
</evidence>
<comment type="caution">
    <text evidence="1">The sequence shown here is derived from an EMBL/GenBank/DDBJ whole genome shotgun (WGS) entry which is preliminary data.</text>
</comment>
<organism evidence="1 2">
    <name type="scientific">Segatella copri</name>
    <dbReference type="NCBI Taxonomy" id="165179"/>
    <lineage>
        <taxon>Bacteria</taxon>
        <taxon>Pseudomonadati</taxon>
        <taxon>Bacteroidota</taxon>
        <taxon>Bacteroidia</taxon>
        <taxon>Bacteroidales</taxon>
        <taxon>Prevotellaceae</taxon>
        <taxon>Segatella</taxon>
    </lineage>
</organism>
<reference evidence="1 2" key="1">
    <citation type="submission" date="2018-08" db="EMBL/GenBank/DDBJ databases">
        <title>A genome reference for cultivated species of the human gut microbiota.</title>
        <authorList>
            <person name="Zou Y."/>
            <person name="Xue W."/>
            <person name="Luo G."/>
        </authorList>
    </citation>
    <scope>NUCLEOTIDE SEQUENCE [LARGE SCALE GENOMIC DNA]</scope>
    <source>
        <strain evidence="1 2">OF03-3</strain>
    </source>
</reference>
<dbReference type="Proteomes" id="UP000285604">
    <property type="component" value="Unassembled WGS sequence"/>
</dbReference>
<dbReference type="EMBL" id="QSCI01000073">
    <property type="protein sequence ID" value="RGX91568.1"/>
    <property type="molecule type" value="Genomic_DNA"/>
</dbReference>
<name>A0AA93BIM0_9BACT</name>
<evidence type="ECO:0000313" key="2">
    <source>
        <dbReference type="Proteomes" id="UP000285604"/>
    </source>
</evidence>
<sequence length="256" mass="29650">MWLTLGQYDALVEYQEVASRYYLGTFDAKKESFDSFLSRTSIVTGVRLNNISLANFREKQIQGYLVFPNASFDDFITDFVDDVKFLIDPAFSLSKIDGSKFDKLVDALLQIGISPSIEKFKKELYDYYRLLRNDVAHSLNQNYEKEYKTLDKKAIAAFYTTLSEPKEKSKLSFDDFILCTANIKNIADLLTISLLPNINWEQLVLNNREQLIPKYERFVHGGRTKRLQTYVLNCIRTLYGYTLDELTINNIIGSLE</sequence>
<accession>A0AA93BIM0</accession>
<proteinExistence type="predicted"/>
<evidence type="ECO:0008006" key="3">
    <source>
        <dbReference type="Google" id="ProtNLM"/>
    </source>
</evidence>
<gene>
    <name evidence="1" type="ORF">DXA63_12680</name>
</gene>
<protein>
    <recommendedName>
        <fullName evidence="3">RiboL-PSP-HEPN domain-containing protein</fullName>
    </recommendedName>
</protein>